<evidence type="ECO:0000256" key="2">
    <source>
        <dbReference type="ARBA" id="ARBA00009012"/>
    </source>
</evidence>
<proteinExistence type="inferred from homology"/>
<dbReference type="PANTHER" id="PTHR13353">
    <property type="entry name" value="TRANSMEMBRANE PROTEIN 19"/>
    <property type="match status" value="1"/>
</dbReference>
<gene>
    <name evidence="7" type="ORF">J4203_04315</name>
</gene>
<accession>A0A8T4LAU3</accession>
<keyword evidence="5 6" id="KW-0472">Membrane</keyword>
<reference evidence="7" key="1">
    <citation type="submission" date="2021-03" db="EMBL/GenBank/DDBJ databases">
        <authorList>
            <person name="Jaffe A."/>
        </authorList>
    </citation>
    <scope>NUCLEOTIDE SEQUENCE</scope>
    <source>
        <strain evidence="7">RIFCSPLOWO2_01_FULL_58_19</strain>
    </source>
</reference>
<comment type="similarity">
    <text evidence="2">Belongs to the TMEM19 family.</text>
</comment>
<dbReference type="InterPro" id="IPR002794">
    <property type="entry name" value="DUF92_TMEM19"/>
</dbReference>
<sequence length="231" mass="24462">MTSMLLVAIDGEQFAVVALIIVTLTYFFHKKGSLDYKGMLLADFFGIIAFALGGLSAFIACMVTFLFAEVFTRFGRRNKAEKFEKRTTQNIIGNGLPAMIALVLGQHPAFFGALSAALADTASSEIGMLSGKKPRLITTLQKVERGTDGGITLLGLGAALGASLVMAVSYYYLRGNQVHLLAILLAGITGSLVDSLLGAVLERKGKLNNMQVNFIASSAGGLLVYALTSLT</sequence>
<dbReference type="EMBL" id="JAGVWE010000004">
    <property type="protein sequence ID" value="MBS3063072.1"/>
    <property type="molecule type" value="Genomic_DNA"/>
</dbReference>
<dbReference type="Pfam" id="PF01940">
    <property type="entry name" value="DUF92"/>
    <property type="match status" value="1"/>
</dbReference>
<comment type="subcellular location">
    <subcellularLocation>
        <location evidence="1">Membrane</location>
        <topology evidence="1">Multi-pass membrane protein</topology>
    </subcellularLocation>
</comment>
<evidence type="ECO:0000256" key="6">
    <source>
        <dbReference type="SAM" id="Phobius"/>
    </source>
</evidence>
<evidence type="ECO:0000256" key="5">
    <source>
        <dbReference type="ARBA" id="ARBA00023136"/>
    </source>
</evidence>
<organism evidence="7 8">
    <name type="scientific">Candidatus Iainarchaeum sp</name>
    <dbReference type="NCBI Taxonomy" id="3101447"/>
    <lineage>
        <taxon>Archaea</taxon>
        <taxon>Candidatus Iainarchaeota</taxon>
        <taxon>Candidatus Iainarchaeia</taxon>
        <taxon>Candidatus Iainarchaeales</taxon>
        <taxon>Candidatus Iainarchaeaceae</taxon>
        <taxon>Candidatus Iainarchaeum</taxon>
    </lineage>
</organism>
<evidence type="ECO:0000313" key="8">
    <source>
        <dbReference type="Proteomes" id="UP000678237"/>
    </source>
</evidence>
<evidence type="ECO:0000313" key="7">
    <source>
        <dbReference type="EMBL" id="MBS3063072.1"/>
    </source>
</evidence>
<feature type="transmembrane region" description="Helical" evidence="6">
    <location>
        <begin position="40"/>
        <end position="68"/>
    </location>
</feature>
<evidence type="ECO:0000256" key="3">
    <source>
        <dbReference type="ARBA" id="ARBA00022692"/>
    </source>
</evidence>
<comment type="caution">
    <text evidence="7">The sequence shown here is derived from an EMBL/GenBank/DDBJ whole genome shotgun (WGS) entry which is preliminary data.</text>
</comment>
<name>A0A8T4LAU3_9ARCH</name>
<evidence type="ECO:0000256" key="4">
    <source>
        <dbReference type="ARBA" id="ARBA00022989"/>
    </source>
</evidence>
<keyword evidence="4 6" id="KW-1133">Transmembrane helix</keyword>
<dbReference type="Proteomes" id="UP000678237">
    <property type="component" value="Unassembled WGS sequence"/>
</dbReference>
<feature type="transmembrane region" description="Helical" evidence="6">
    <location>
        <begin position="178"/>
        <end position="200"/>
    </location>
</feature>
<feature type="transmembrane region" description="Helical" evidence="6">
    <location>
        <begin position="212"/>
        <end position="230"/>
    </location>
</feature>
<dbReference type="PANTHER" id="PTHR13353:SF5">
    <property type="entry name" value="TRANSMEMBRANE PROTEIN 19"/>
    <property type="match status" value="1"/>
</dbReference>
<feature type="transmembrane region" description="Helical" evidence="6">
    <location>
        <begin position="6"/>
        <end position="28"/>
    </location>
</feature>
<dbReference type="AlphaFoldDB" id="A0A8T4LAU3"/>
<reference evidence="7" key="2">
    <citation type="submission" date="2021-05" db="EMBL/GenBank/DDBJ databases">
        <title>Protein family content uncovers lineage relationships and bacterial pathway maintenance mechanisms in DPANN archaea.</title>
        <authorList>
            <person name="Castelle C.J."/>
            <person name="Meheust R."/>
            <person name="Jaffe A.L."/>
            <person name="Seitz K."/>
            <person name="Gong X."/>
            <person name="Baker B.J."/>
            <person name="Banfield J.F."/>
        </authorList>
    </citation>
    <scope>NUCLEOTIDE SEQUENCE</scope>
    <source>
        <strain evidence="7">RIFCSPLOWO2_01_FULL_58_19</strain>
    </source>
</reference>
<protein>
    <submittedName>
        <fullName evidence="7">DUF92 domain-containing protein</fullName>
    </submittedName>
</protein>
<feature type="transmembrane region" description="Helical" evidence="6">
    <location>
        <begin position="150"/>
        <end position="172"/>
    </location>
</feature>
<evidence type="ECO:0000256" key="1">
    <source>
        <dbReference type="ARBA" id="ARBA00004141"/>
    </source>
</evidence>
<dbReference type="GO" id="GO:0016020">
    <property type="term" value="C:membrane"/>
    <property type="evidence" value="ECO:0007669"/>
    <property type="project" value="UniProtKB-SubCell"/>
</dbReference>
<keyword evidence="3 6" id="KW-0812">Transmembrane</keyword>